<reference evidence="1 2" key="1">
    <citation type="journal article" date="2022" name="bioRxiv">
        <title>The genome of the oomycete Peronosclerospora sorghi, a cosmopolitan pathogen of maize and sorghum, is inflated with dispersed pseudogenes.</title>
        <authorList>
            <person name="Fletcher K."/>
            <person name="Martin F."/>
            <person name="Isakeit T."/>
            <person name="Cavanaugh K."/>
            <person name="Magill C."/>
            <person name="Michelmore R."/>
        </authorList>
    </citation>
    <scope>NUCLEOTIDE SEQUENCE [LARGE SCALE GENOMIC DNA]</scope>
    <source>
        <strain evidence="1">P6</strain>
    </source>
</reference>
<gene>
    <name evidence="1" type="ORF">PsorP6_011862</name>
</gene>
<accession>A0ACC0WJ58</accession>
<evidence type="ECO:0000313" key="2">
    <source>
        <dbReference type="Proteomes" id="UP001163321"/>
    </source>
</evidence>
<sequence>MARRPSLSITVDEAIELDEPHDSSHDRMEKEAMHEDNNHNKHFKLETPSQAARKKLQLACLCSFLFMCIQVAGGYYAASLAVMTDAAHLFSDVVGFFVSLVAMYVGQWPATARMPFGYHRAEVLGAIVSILLIWIIALGLMITAVTRLIELNGGETTTDRVDGQAMFFMAVFGVAVNLLLMNILGHSHRHGHGHAEARPDEKTVVDKSPSLEESMRTPMSAVALIHGVEESTTAIESEEACENLNVRAAYIHALGDFLQSLGVGVAGGLIWYNPSWAWADPITTLVFSFVVLGTTWRVLVKSLHILMEGAPAALNLSVIEKRIRALPSVYDVHDLHIWMLTEGHYAASVHILPNGEPRAALRATQQLLASLRVRRQTVQLEDPTDPDWHQDVYCNWINYSNVADDGESKMSVPRAGTRKAAVELLHRDGS</sequence>
<dbReference type="EMBL" id="CM047591">
    <property type="protein sequence ID" value="KAI9918632.1"/>
    <property type="molecule type" value="Genomic_DNA"/>
</dbReference>
<proteinExistence type="predicted"/>
<dbReference type="Proteomes" id="UP001163321">
    <property type="component" value="Chromosome 12"/>
</dbReference>
<organism evidence="1 2">
    <name type="scientific">Peronosclerospora sorghi</name>
    <dbReference type="NCBI Taxonomy" id="230839"/>
    <lineage>
        <taxon>Eukaryota</taxon>
        <taxon>Sar</taxon>
        <taxon>Stramenopiles</taxon>
        <taxon>Oomycota</taxon>
        <taxon>Peronosporomycetes</taxon>
        <taxon>Peronosporales</taxon>
        <taxon>Peronosporaceae</taxon>
        <taxon>Peronosclerospora</taxon>
    </lineage>
</organism>
<protein>
    <submittedName>
        <fullName evidence="1">Uncharacterized protein</fullName>
    </submittedName>
</protein>
<comment type="caution">
    <text evidence="1">The sequence shown here is derived from an EMBL/GenBank/DDBJ whole genome shotgun (WGS) entry which is preliminary data.</text>
</comment>
<keyword evidence="2" id="KW-1185">Reference proteome</keyword>
<evidence type="ECO:0000313" key="1">
    <source>
        <dbReference type="EMBL" id="KAI9918632.1"/>
    </source>
</evidence>
<name>A0ACC0WJ58_9STRA</name>